<dbReference type="InterPro" id="IPR002656">
    <property type="entry name" value="Acyl_transf_3_dom"/>
</dbReference>
<feature type="transmembrane region" description="Helical" evidence="3">
    <location>
        <begin position="79"/>
        <end position="102"/>
    </location>
</feature>
<protein>
    <submittedName>
        <fullName evidence="5">Surface polysaccharide O-acyltransferase, integral membrane enzyme</fullName>
    </submittedName>
</protein>
<dbReference type="EMBL" id="FTPL01000001">
    <property type="protein sequence ID" value="SIT70846.1"/>
    <property type="molecule type" value="Genomic_DNA"/>
</dbReference>
<organism evidence="5 6">
    <name type="scientific">Edaphobacillus lindanitolerans</name>
    <dbReference type="NCBI Taxonomy" id="550447"/>
    <lineage>
        <taxon>Bacteria</taxon>
        <taxon>Bacillati</taxon>
        <taxon>Bacillota</taxon>
        <taxon>Bacilli</taxon>
        <taxon>Bacillales</taxon>
        <taxon>Bacillaceae</taxon>
        <taxon>Edaphobacillus</taxon>
    </lineage>
</organism>
<keyword evidence="3" id="KW-0812">Transmembrane</keyword>
<feature type="transmembrane region" description="Helical" evidence="3">
    <location>
        <begin position="7"/>
        <end position="27"/>
    </location>
</feature>
<keyword evidence="5" id="KW-0012">Acyltransferase</keyword>
<evidence type="ECO:0000313" key="5">
    <source>
        <dbReference type="EMBL" id="SIT70846.1"/>
    </source>
</evidence>
<evidence type="ECO:0000256" key="3">
    <source>
        <dbReference type="SAM" id="Phobius"/>
    </source>
</evidence>
<keyword evidence="3" id="KW-1133">Transmembrane helix</keyword>
<evidence type="ECO:0000313" key="6">
    <source>
        <dbReference type="Proteomes" id="UP000187550"/>
    </source>
</evidence>
<feature type="transmembrane region" description="Helical" evidence="3">
    <location>
        <begin position="215"/>
        <end position="236"/>
    </location>
</feature>
<comment type="similarity">
    <text evidence="2">Belongs to the acyltransferase 3 family.</text>
</comment>
<feature type="domain" description="Acyltransferase 3" evidence="4">
    <location>
        <begin position="8"/>
        <end position="333"/>
    </location>
</feature>
<keyword evidence="6" id="KW-1185">Reference proteome</keyword>
<feature type="transmembrane region" description="Helical" evidence="3">
    <location>
        <begin position="154"/>
        <end position="172"/>
    </location>
</feature>
<feature type="transmembrane region" description="Helical" evidence="3">
    <location>
        <begin position="277"/>
        <end position="296"/>
    </location>
</feature>
<dbReference type="Proteomes" id="UP000187550">
    <property type="component" value="Unassembled WGS sequence"/>
</dbReference>
<feature type="transmembrane region" description="Helical" evidence="3">
    <location>
        <begin position="316"/>
        <end position="337"/>
    </location>
</feature>
<feature type="transmembrane region" description="Helical" evidence="3">
    <location>
        <begin position="47"/>
        <end position="67"/>
    </location>
</feature>
<dbReference type="AlphaFoldDB" id="A0A1U7PM69"/>
<dbReference type="GO" id="GO:0016747">
    <property type="term" value="F:acyltransferase activity, transferring groups other than amino-acyl groups"/>
    <property type="evidence" value="ECO:0007669"/>
    <property type="project" value="InterPro"/>
</dbReference>
<keyword evidence="3" id="KW-0472">Membrane</keyword>
<feature type="transmembrane region" description="Helical" evidence="3">
    <location>
        <begin position="184"/>
        <end position="203"/>
    </location>
</feature>
<dbReference type="STRING" id="550447.SAMN05428946_0656"/>
<evidence type="ECO:0000259" key="4">
    <source>
        <dbReference type="Pfam" id="PF01757"/>
    </source>
</evidence>
<accession>A0A1U7PM69</accession>
<name>A0A1U7PM69_9BACI</name>
<proteinExistence type="inferred from homology"/>
<evidence type="ECO:0000256" key="1">
    <source>
        <dbReference type="ARBA" id="ARBA00004370"/>
    </source>
</evidence>
<feature type="transmembrane region" description="Helical" evidence="3">
    <location>
        <begin position="122"/>
        <end position="142"/>
    </location>
</feature>
<evidence type="ECO:0000256" key="2">
    <source>
        <dbReference type="ARBA" id="ARBA00007400"/>
    </source>
</evidence>
<comment type="subcellular location">
    <subcellularLocation>
        <location evidence="1">Membrane</location>
    </subcellularLocation>
</comment>
<reference evidence="6" key="1">
    <citation type="submission" date="2017-01" db="EMBL/GenBank/DDBJ databases">
        <authorList>
            <person name="Varghese N."/>
            <person name="Submissions S."/>
        </authorList>
    </citation>
    <scope>NUCLEOTIDE SEQUENCE [LARGE SCALE GENOMIC DNA]</scope>
    <source>
        <strain evidence="6">MNA4</strain>
    </source>
</reference>
<sequence>MGKKLFFGIDVIKVIAIFSVVSVHFLLNTDFYGVPIIGTSLNVQVFYRQLFIVCVPLFLLATGYLQLEKEWNKKYLKSTMSVVYIYLILSLFAILARILLFKEIHPISFWIKSVFTFEAVRYAWYVEMYIGLALLIPFLNYIWKSFKTKRDFQIFIVILLFITAMPGFWNAFSEDVPYISVIRFPGFWTSLYPVTYYFIGVYIRRYGSRIPPLASLFGFLAATLVQTLVICLKTGNGTFVNGVGSYDSLLIVIQSYFLFSALYRLELPKSRVFRNLAVPVSSISVLTLDIYLASAITDKFIYEYIADHLFTAQKYAILFAPLCVTLSFSLAYAVALLRKTVCPLRGKRPRPKNEKPV</sequence>
<dbReference type="Pfam" id="PF01757">
    <property type="entry name" value="Acyl_transf_3"/>
    <property type="match status" value="1"/>
</dbReference>
<gene>
    <name evidence="5" type="ORF">SAMN05428946_0656</name>
</gene>
<keyword evidence="5" id="KW-0808">Transferase</keyword>
<feature type="transmembrane region" description="Helical" evidence="3">
    <location>
        <begin position="248"/>
        <end position="265"/>
    </location>
</feature>